<dbReference type="GO" id="GO:0016491">
    <property type="term" value="F:oxidoreductase activity"/>
    <property type="evidence" value="ECO:0007669"/>
    <property type="project" value="UniProtKB-KW"/>
</dbReference>
<keyword evidence="12" id="KW-1185">Reference proteome</keyword>
<evidence type="ECO:0000256" key="5">
    <source>
        <dbReference type="ARBA" id="ARBA00023002"/>
    </source>
</evidence>
<dbReference type="SFLD" id="SFLDS00029">
    <property type="entry name" value="Radical_SAM"/>
    <property type="match status" value="1"/>
</dbReference>
<dbReference type="EC" id="1.21.98.4" evidence="8"/>
<dbReference type="InterPro" id="IPR011843">
    <property type="entry name" value="PQQ_synth_PqqE_bac"/>
</dbReference>
<accession>A0A1H2LH87</accession>
<dbReference type="UniPathway" id="UPA00539"/>
<dbReference type="Gene3D" id="3.20.20.70">
    <property type="entry name" value="Aldolase class I"/>
    <property type="match status" value="1"/>
</dbReference>
<dbReference type="Pfam" id="PF04055">
    <property type="entry name" value="Radical_SAM"/>
    <property type="match status" value="1"/>
</dbReference>
<feature type="binding site" evidence="8">
    <location>
        <position position="91"/>
    </location>
    <ligand>
        <name>[4Fe-4S] cluster</name>
        <dbReference type="ChEBI" id="CHEBI:49883"/>
        <note>4Fe-4S-S-AdoMet</note>
    </ligand>
</feature>
<comment type="function">
    <text evidence="8">Catalyzes the cross-linking of a glutamate residue and a tyrosine residue in the PqqA protein as part of the biosynthesis of pyrroloquinoline quinone (PQQ).</text>
</comment>
<evidence type="ECO:0000313" key="12">
    <source>
        <dbReference type="Proteomes" id="UP000198675"/>
    </source>
</evidence>
<dbReference type="InterPro" id="IPR007197">
    <property type="entry name" value="rSAM"/>
</dbReference>
<dbReference type="SFLD" id="SFLDG01067">
    <property type="entry name" value="SPASM/twitch_domain_containing"/>
    <property type="match status" value="1"/>
</dbReference>
<dbReference type="SUPFAM" id="SSF102114">
    <property type="entry name" value="Radical SAM enzymes"/>
    <property type="match status" value="1"/>
</dbReference>
<keyword evidence="3 8" id="KW-0479">Metal-binding</keyword>
<protein>
    <recommendedName>
        <fullName evidence="8">PqqA peptide cyclase</fullName>
        <ecNumber evidence="8">1.21.98.4</ecNumber>
    </recommendedName>
    <alternativeName>
        <fullName evidence="8">Coenzyme PQQ synthesis protein E</fullName>
    </alternativeName>
</protein>
<comment type="subunit">
    <text evidence="8">Interacts with PqqD. The interaction is necessary for activity of PqqE.</text>
</comment>
<dbReference type="InterPro" id="IPR006638">
    <property type="entry name" value="Elp3/MiaA/NifB-like_rSAM"/>
</dbReference>
<feature type="region of interest" description="Disordered" evidence="9">
    <location>
        <begin position="22"/>
        <end position="61"/>
    </location>
</feature>
<evidence type="ECO:0000256" key="4">
    <source>
        <dbReference type="ARBA" id="ARBA00022905"/>
    </source>
</evidence>
<proteinExistence type="inferred from homology"/>
<dbReference type="PANTHER" id="PTHR11228">
    <property type="entry name" value="RADICAL SAM DOMAIN PROTEIN"/>
    <property type="match status" value="1"/>
</dbReference>
<dbReference type="InterPro" id="IPR023885">
    <property type="entry name" value="4Fe4S-binding_SPASM_dom"/>
</dbReference>
<reference evidence="12" key="1">
    <citation type="submission" date="2016-10" db="EMBL/GenBank/DDBJ databases">
        <authorList>
            <person name="Varghese N."/>
            <person name="Submissions S."/>
        </authorList>
    </citation>
    <scope>NUCLEOTIDE SEQUENCE [LARGE SCALE GENOMIC DNA]</scope>
    <source>
        <strain evidence="12">KCTC 32246</strain>
    </source>
</reference>
<dbReference type="HAMAP" id="MF_00660">
    <property type="entry name" value="PqqE"/>
    <property type="match status" value="1"/>
</dbReference>
<keyword evidence="2 8" id="KW-0949">S-adenosyl-L-methionine</keyword>
<feature type="binding site" evidence="8">
    <location>
        <position position="88"/>
    </location>
    <ligand>
        <name>[4Fe-4S] cluster</name>
        <dbReference type="ChEBI" id="CHEBI:49883"/>
        <note>4Fe-4S-S-AdoMet</note>
    </ligand>
</feature>
<dbReference type="AlphaFoldDB" id="A0A1H2LH87"/>
<dbReference type="NCBIfam" id="TIGR04085">
    <property type="entry name" value="rSAM_more_4Fe4S"/>
    <property type="match status" value="1"/>
</dbReference>
<evidence type="ECO:0000256" key="8">
    <source>
        <dbReference type="HAMAP-Rule" id="MF_00660"/>
    </source>
</evidence>
<dbReference type="GO" id="GO:1904047">
    <property type="term" value="F:S-adenosyl-L-methionine binding"/>
    <property type="evidence" value="ECO:0007669"/>
    <property type="project" value="UniProtKB-UniRule"/>
</dbReference>
<comment type="cofactor">
    <cofactor evidence="8">
        <name>[4Fe-4S] cluster</name>
        <dbReference type="ChEBI" id="CHEBI:49883"/>
    </cofactor>
    <text evidence="8">Binds 1 [4Fe-4S] cluster. The cluster is coordinated with 3 cysteines and an exchangeable S-adenosyl-L-methionine.</text>
</comment>
<dbReference type="Pfam" id="PF13186">
    <property type="entry name" value="SPASM"/>
    <property type="match status" value="1"/>
</dbReference>
<comment type="pathway">
    <text evidence="8">Cofactor biosynthesis; pyrroloquinoline quinone biosynthesis.</text>
</comment>
<evidence type="ECO:0000256" key="9">
    <source>
        <dbReference type="SAM" id="MobiDB-lite"/>
    </source>
</evidence>
<evidence type="ECO:0000256" key="3">
    <source>
        <dbReference type="ARBA" id="ARBA00022723"/>
    </source>
</evidence>
<evidence type="ECO:0000256" key="7">
    <source>
        <dbReference type="ARBA" id="ARBA00023014"/>
    </source>
</evidence>
<dbReference type="CDD" id="cd01335">
    <property type="entry name" value="Radical_SAM"/>
    <property type="match status" value="1"/>
</dbReference>
<dbReference type="PROSITE" id="PS51918">
    <property type="entry name" value="RADICAL_SAM"/>
    <property type="match status" value="1"/>
</dbReference>
<organism evidence="11 12">
    <name type="scientific">Pseudomonas sihuiensis</name>
    <dbReference type="NCBI Taxonomy" id="1274359"/>
    <lineage>
        <taxon>Bacteria</taxon>
        <taxon>Pseudomonadati</taxon>
        <taxon>Pseudomonadota</taxon>
        <taxon>Gammaproteobacteria</taxon>
        <taxon>Pseudomonadales</taxon>
        <taxon>Pseudomonadaceae</taxon>
        <taxon>Pseudomonas</taxon>
    </lineage>
</organism>
<keyword evidence="5 8" id="KW-0560">Oxidoreductase</keyword>
<sequence length="439" mass="48617">MPSSGSNCADRGPLQGVGEAAEAVPMTAPQEQAKKHGVQHVQEHATEPAIHPVPNGASATQRALQRSVEVGPPLWLLAELTYRCPLQCPYCSNPLDFSQQGAELSTAEWIEVFRQARELGAAQLGFSGGEPLVRQDLTELIAAARGLGYYTNLITSGIGLTEARIAEFAEAGLDHIQISFQAADEEVNNLLAGSQKAFAQKLAMARAVKAHGYPMVLNFVTHRHNIDNIERIIELCLELEADFVELATCQFYGWAELNRAGLLPTRAQLERAERITNQWRDKLAAENHPCKLIFVTPDYYEERPKACMNGWGNLFLDITPDGTALPCHSARQLPVQFPNVREHSVEHIWRHSFGFNRFRGDDWMPEPCRSCDEKHKDFGGCRCQAFMLTGDASNADPVCSKSAHHEVILAARRQADEAPLGLGELQYRNKKASRIICKA</sequence>
<comment type="similarity">
    <text evidence="8">Belongs to the radical SAM superfamily. PqqE family.</text>
</comment>
<dbReference type="PROSITE" id="PS01305">
    <property type="entry name" value="MOAA_NIFB_PQQE"/>
    <property type="match status" value="1"/>
</dbReference>
<evidence type="ECO:0000259" key="10">
    <source>
        <dbReference type="PROSITE" id="PS51918"/>
    </source>
</evidence>
<dbReference type="InterPro" id="IPR050377">
    <property type="entry name" value="Radical_SAM_PqqE_MftC-like"/>
</dbReference>
<dbReference type="GO" id="GO:0032324">
    <property type="term" value="P:molybdopterin cofactor biosynthetic process"/>
    <property type="evidence" value="ECO:0007669"/>
    <property type="project" value="UniProtKB-ARBA"/>
</dbReference>
<keyword evidence="6 8" id="KW-0408">Iron</keyword>
<dbReference type="PANTHER" id="PTHR11228:SF7">
    <property type="entry name" value="PQQA PEPTIDE CYCLASE"/>
    <property type="match status" value="1"/>
</dbReference>
<evidence type="ECO:0000256" key="6">
    <source>
        <dbReference type="ARBA" id="ARBA00023004"/>
    </source>
</evidence>
<dbReference type="GO" id="GO:0009975">
    <property type="term" value="F:cyclase activity"/>
    <property type="evidence" value="ECO:0007669"/>
    <property type="project" value="UniProtKB-UniRule"/>
</dbReference>
<evidence type="ECO:0000256" key="1">
    <source>
        <dbReference type="ARBA" id="ARBA00022485"/>
    </source>
</evidence>
<gene>
    <name evidence="8" type="primary">pqqE</name>
    <name evidence="11" type="ORF">SAMN05216363_1509</name>
</gene>
<name>A0A1H2LH87_9PSED</name>
<keyword evidence="1 8" id="KW-0004">4Fe-4S</keyword>
<comment type="catalytic activity">
    <reaction evidence="8">
        <text>[PQQ precursor protein] + S-adenosyl-L-methionine = E-Y cross-linked-[PQQ precursor protein] + 5'-deoxyadenosine + L-methionine + H(+)</text>
        <dbReference type="Rhea" id="RHEA:56836"/>
        <dbReference type="Rhea" id="RHEA-COMP:14800"/>
        <dbReference type="Rhea" id="RHEA-COMP:14801"/>
        <dbReference type="ChEBI" id="CHEBI:15378"/>
        <dbReference type="ChEBI" id="CHEBI:17319"/>
        <dbReference type="ChEBI" id="CHEBI:57844"/>
        <dbReference type="ChEBI" id="CHEBI:59789"/>
        <dbReference type="ChEBI" id="CHEBI:141026"/>
        <dbReference type="ChEBI" id="CHEBI:141027"/>
        <dbReference type="EC" id="1.21.98.4"/>
    </reaction>
</comment>
<dbReference type="InterPro" id="IPR058240">
    <property type="entry name" value="rSAM_sf"/>
</dbReference>
<dbReference type="SFLD" id="SFLDG01386">
    <property type="entry name" value="main_SPASM_domain-containing"/>
    <property type="match status" value="1"/>
</dbReference>
<feature type="binding site" evidence="8">
    <location>
        <position position="84"/>
    </location>
    <ligand>
        <name>[4Fe-4S] cluster</name>
        <dbReference type="ChEBI" id="CHEBI:49883"/>
        <note>4Fe-4S-S-AdoMet</note>
    </ligand>
</feature>
<dbReference type="CDD" id="cd21119">
    <property type="entry name" value="SPASM_PqqE"/>
    <property type="match status" value="1"/>
</dbReference>
<dbReference type="GO" id="GO:0018189">
    <property type="term" value="P:pyrroloquinoline quinone biosynthetic process"/>
    <property type="evidence" value="ECO:0007669"/>
    <property type="project" value="UniProtKB-UniRule"/>
</dbReference>
<keyword evidence="4 8" id="KW-0884">PQQ biosynthesis</keyword>
<dbReference type="GO" id="GO:0005506">
    <property type="term" value="F:iron ion binding"/>
    <property type="evidence" value="ECO:0007669"/>
    <property type="project" value="UniProtKB-UniRule"/>
</dbReference>
<dbReference type="GO" id="GO:0051539">
    <property type="term" value="F:4 iron, 4 sulfur cluster binding"/>
    <property type="evidence" value="ECO:0007669"/>
    <property type="project" value="UniProtKB-KW"/>
</dbReference>
<keyword evidence="7 8" id="KW-0411">Iron-sulfur</keyword>
<dbReference type="EMBL" id="LT629797">
    <property type="protein sequence ID" value="SDU80202.1"/>
    <property type="molecule type" value="Genomic_DNA"/>
</dbReference>
<dbReference type="Proteomes" id="UP000198675">
    <property type="component" value="Chromosome I"/>
</dbReference>
<feature type="domain" description="Radical SAM core" evidence="10">
    <location>
        <begin position="70"/>
        <end position="286"/>
    </location>
</feature>
<dbReference type="SMART" id="SM00729">
    <property type="entry name" value="Elp3"/>
    <property type="match status" value="1"/>
</dbReference>
<dbReference type="NCBIfam" id="TIGR02109">
    <property type="entry name" value="PQQ_syn_pqqE"/>
    <property type="match status" value="1"/>
</dbReference>
<evidence type="ECO:0000313" key="11">
    <source>
        <dbReference type="EMBL" id="SDU80202.1"/>
    </source>
</evidence>
<dbReference type="InterPro" id="IPR013785">
    <property type="entry name" value="Aldolase_TIM"/>
</dbReference>
<evidence type="ECO:0000256" key="2">
    <source>
        <dbReference type="ARBA" id="ARBA00022691"/>
    </source>
</evidence>
<dbReference type="SFLD" id="SFLDF00280">
    <property type="entry name" value="coenzyme_PQQ_synthesis_protein"/>
    <property type="match status" value="1"/>
</dbReference>
<dbReference type="InterPro" id="IPR000385">
    <property type="entry name" value="MoaA_NifB_PqqE_Fe-S-bd_CS"/>
</dbReference>